<sequence length="297" mass="33510">MHLQTYSQWRETCIALHMMTQMMGKVKLELMEPQPEWGHVLLDATPDGFTTGFVPHGAGGFEIQLRLDEPGMRAVSTSGQEACFPLEDGASVADYYERFTLMLEAAGHTVPIYPVPQEMFTHEPFYALTEPLAFDAQAARRYFEQCLFARGALTDFSSGFRGKKTPPSLFWGTFDMTCVLFSGKPCPFPADGGIVERVAFDEQFVEFGFWPGDEQADDPAFFVLAYPFLEGPMPDVAVPGAYYDPSSAEYFLKLEDALRADDPHAAVVRFCREAFVNVAARQRWERFDWFTRPLLVP</sequence>
<name>A0A842JK21_9ACTN</name>
<organism evidence="1 2">
    <name type="scientific">Gordonibacter massiliensis</name>
    <name type="common">ex Traore et al. 2017</name>
    <dbReference type="NCBI Taxonomy" id="1841863"/>
    <lineage>
        <taxon>Bacteria</taxon>
        <taxon>Bacillati</taxon>
        <taxon>Actinomycetota</taxon>
        <taxon>Coriobacteriia</taxon>
        <taxon>Eggerthellales</taxon>
        <taxon>Eggerthellaceae</taxon>
        <taxon>Gordonibacter</taxon>
    </lineage>
</organism>
<evidence type="ECO:0000313" key="1">
    <source>
        <dbReference type="EMBL" id="MBC2889440.1"/>
    </source>
</evidence>
<dbReference type="AlphaFoldDB" id="A0A842JK21"/>
<gene>
    <name evidence="1" type="ORF">H7313_08800</name>
</gene>
<accession>A0A842JK21</accession>
<dbReference type="InterPro" id="IPR046038">
    <property type="entry name" value="DUF5996"/>
</dbReference>
<comment type="caution">
    <text evidence="1">The sequence shown here is derived from an EMBL/GenBank/DDBJ whole genome shotgun (WGS) entry which is preliminary data.</text>
</comment>
<evidence type="ECO:0000313" key="2">
    <source>
        <dbReference type="Proteomes" id="UP000587396"/>
    </source>
</evidence>
<proteinExistence type="predicted"/>
<dbReference type="Proteomes" id="UP000587396">
    <property type="component" value="Unassembled WGS sequence"/>
</dbReference>
<dbReference type="EMBL" id="JACMSE010000005">
    <property type="protein sequence ID" value="MBC2889440.1"/>
    <property type="molecule type" value="Genomic_DNA"/>
</dbReference>
<dbReference type="Pfam" id="PF19459">
    <property type="entry name" value="DUF5996"/>
    <property type="match status" value="1"/>
</dbReference>
<reference evidence="1 2" key="1">
    <citation type="submission" date="2020-08" db="EMBL/GenBank/DDBJ databases">
        <authorList>
            <person name="Liu C."/>
            <person name="Sun Q."/>
        </authorList>
    </citation>
    <scope>NUCLEOTIDE SEQUENCE [LARGE SCALE GENOMIC DNA]</scope>
    <source>
        <strain evidence="1 2">N22</strain>
    </source>
</reference>
<keyword evidence="2" id="KW-1185">Reference proteome</keyword>
<dbReference type="RefSeq" id="WP_185905258.1">
    <property type="nucleotide sequence ID" value="NZ_JACMSE010000005.1"/>
</dbReference>
<protein>
    <submittedName>
        <fullName evidence="1">Uncharacterized protein</fullName>
    </submittedName>
</protein>